<dbReference type="AlphaFoldDB" id="A0A2P2P6C8"/>
<name>A0A2P2P6C8_RHIMU</name>
<dbReference type="EMBL" id="GGEC01069773">
    <property type="protein sequence ID" value="MBX50257.1"/>
    <property type="molecule type" value="Transcribed_RNA"/>
</dbReference>
<accession>A0A2P2P6C8</accession>
<proteinExistence type="predicted"/>
<sequence length="55" mass="6467">MGTLYGHELAWNSGYTSKRSQSVQEDSCDDFEHDLPQKFLVLTYLQYEQVDSSYR</sequence>
<evidence type="ECO:0000313" key="1">
    <source>
        <dbReference type="EMBL" id="MBX50257.1"/>
    </source>
</evidence>
<protein>
    <submittedName>
        <fullName evidence="1">Uncharacterized protein</fullName>
    </submittedName>
</protein>
<reference evidence="1" key="1">
    <citation type="submission" date="2018-02" db="EMBL/GenBank/DDBJ databases">
        <title>Rhizophora mucronata_Transcriptome.</title>
        <authorList>
            <person name="Meera S.P."/>
            <person name="Sreeshan A."/>
            <person name="Augustine A."/>
        </authorList>
    </citation>
    <scope>NUCLEOTIDE SEQUENCE</scope>
    <source>
        <tissue evidence="1">Leaf</tissue>
    </source>
</reference>
<organism evidence="1">
    <name type="scientific">Rhizophora mucronata</name>
    <name type="common">Asiatic mangrove</name>
    <dbReference type="NCBI Taxonomy" id="61149"/>
    <lineage>
        <taxon>Eukaryota</taxon>
        <taxon>Viridiplantae</taxon>
        <taxon>Streptophyta</taxon>
        <taxon>Embryophyta</taxon>
        <taxon>Tracheophyta</taxon>
        <taxon>Spermatophyta</taxon>
        <taxon>Magnoliopsida</taxon>
        <taxon>eudicotyledons</taxon>
        <taxon>Gunneridae</taxon>
        <taxon>Pentapetalae</taxon>
        <taxon>rosids</taxon>
        <taxon>fabids</taxon>
        <taxon>Malpighiales</taxon>
        <taxon>Rhizophoraceae</taxon>
        <taxon>Rhizophora</taxon>
    </lineage>
</organism>